<dbReference type="Gene3D" id="1.10.10.2840">
    <property type="entry name" value="PucR C-terminal helix-turn-helix domain"/>
    <property type="match status" value="1"/>
</dbReference>
<proteinExistence type="predicted"/>
<evidence type="ECO:0000313" key="3">
    <source>
        <dbReference type="Proteomes" id="UP000295788"/>
    </source>
</evidence>
<comment type="caution">
    <text evidence="2">The sequence shown here is derived from an EMBL/GenBank/DDBJ whole genome shotgun (WGS) entry which is preliminary data.</text>
</comment>
<dbReference type="InterPro" id="IPR025736">
    <property type="entry name" value="PucR_C-HTH_dom"/>
</dbReference>
<protein>
    <submittedName>
        <fullName evidence="2">PucR-like helix-turn-helix protein</fullName>
    </submittedName>
</protein>
<dbReference type="InterPro" id="IPR042070">
    <property type="entry name" value="PucR_C-HTH_sf"/>
</dbReference>
<dbReference type="OrthoDB" id="9792148at2"/>
<dbReference type="PANTHER" id="PTHR33744">
    <property type="entry name" value="CARBOHYDRATE DIACID REGULATOR"/>
    <property type="match status" value="1"/>
</dbReference>
<dbReference type="SUPFAM" id="SSF46689">
    <property type="entry name" value="Homeodomain-like"/>
    <property type="match status" value="1"/>
</dbReference>
<keyword evidence="3" id="KW-1185">Reference proteome</keyword>
<dbReference type="Proteomes" id="UP000295788">
    <property type="component" value="Unassembled WGS sequence"/>
</dbReference>
<reference evidence="2 3" key="1">
    <citation type="submission" date="2019-03" db="EMBL/GenBank/DDBJ databases">
        <title>Genomic Encyclopedia of Type Strains, Phase IV (KMG-IV): sequencing the most valuable type-strain genomes for metagenomic binning, comparative biology and taxonomic classification.</title>
        <authorList>
            <person name="Goeker M."/>
        </authorList>
    </citation>
    <scope>NUCLEOTIDE SEQUENCE [LARGE SCALE GENOMIC DNA]</scope>
    <source>
        <strain evidence="2 3">DSM 23802</strain>
    </source>
</reference>
<dbReference type="InterPro" id="IPR051448">
    <property type="entry name" value="CdaR-like_regulators"/>
</dbReference>
<dbReference type="Pfam" id="PF13556">
    <property type="entry name" value="HTH_30"/>
    <property type="match status" value="1"/>
</dbReference>
<dbReference type="InterPro" id="IPR009057">
    <property type="entry name" value="Homeodomain-like_sf"/>
</dbReference>
<organism evidence="2 3">
    <name type="scientific">Tepidibacillus fermentans</name>
    <dbReference type="NCBI Taxonomy" id="1281767"/>
    <lineage>
        <taxon>Bacteria</taxon>
        <taxon>Bacillati</taxon>
        <taxon>Bacillota</taxon>
        <taxon>Bacilli</taxon>
        <taxon>Bacillales</taxon>
        <taxon>Bacillaceae</taxon>
        <taxon>Tepidibacillus</taxon>
    </lineage>
</organism>
<gene>
    <name evidence="2" type="ORF">EDD72_11152</name>
</gene>
<evidence type="ECO:0000313" key="2">
    <source>
        <dbReference type="EMBL" id="TCS81814.1"/>
    </source>
</evidence>
<name>A0A4R3KEP9_9BACI</name>
<dbReference type="EMBL" id="SMAB01000011">
    <property type="protein sequence ID" value="TCS81814.1"/>
    <property type="molecule type" value="Genomic_DNA"/>
</dbReference>
<dbReference type="AlphaFoldDB" id="A0A4R3KEP9"/>
<accession>A0A4R3KEP9</accession>
<feature type="domain" description="PucR C-terminal helix-turn-helix" evidence="1">
    <location>
        <begin position="255"/>
        <end position="305"/>
    </location>
</feature>
<sequence length="319" mass="38201">MKKGMELIRVKKGMEKEQQRDTNTILLLETEEERIYLKVVDQKQTLTIEELQQIVSNIRDFLANTKSIEEKLKDWLTEILTNEKAIERIQIPNWVREAKGWHNGWFPVLFLKKEQGWEEKSFIDIIQSYIPGTLLPIPISQRSLLVLVSNEKLRLDQKDEVDEFAFGLYEMLQNEWHEEVKIGIHKPATSIEKLLKHSVQLIQDMSWIKWFYVDVKVFSPWNHFFERMIAKIPSEELKSFIPKQWMLTLDPEIEETIRVFLEENLNMSETARRLFIHRNTLQYRIDKVKQQTGLDVKQFHDAMTFKWLSLLKKRFGQIE</sequence>
<dbReference type="PANTHER" id="PTHR33744:SF16">
    <property type="entry name" value="CARBOHYDRATE DIACID REGULATOR"/>
    <property type="match status" value="1"/>
</dbReference>
<dbReference type="RefSeq" id="WP_132769115.1">
    <property type="nucleotide sequence ID" value="NZ_SMAB01000011.1"/>
</dbReference>
<evidence type="ECO:0000259" key="1">
    <source>
        <dbReference type="Pfam" id="PF13556"/>
    </source>
</evidence>